<dbReference type="Proteomes" id="UP000219338">
    <property type="component" value="Unassembled WGS sequence"/>
</dbReference>
<organism evidence="2 3">
    <name type="scientific">Armillaria ostoyae</name>
    <name type="common">Armillaria root rot fungus</name>
    <dbReference type="NCBI Taxonomy" id="47428"/>
    <lineage>
        <taxon>Eukaryota</taxon>
        <taxon>Fungi</taxon>
        <taxon>Dikarya</taxon>
        <taxon>Basidiomycota</taxon>
        <taxon>Agaricomycotina</taxon>
        <taxon>Agaricomycetes</taxon>
        <taxon>Agaricomycetidae</taxon>
        <taxon>Agaricales</taxon>
        <taxon>Marasmiineae</taxon>
        <taxon>Physalacriaceae</taxon>
        <taxon>Armillaria</taxon>
    </lineage>
</organism>
<feature type="region of interest" description="Disordered" evidence="1">
    <location>
        <begin position="1"/>
        <end position="20"/>
    </location>
</feature>
<evidence type="ECO:0000313" key="2">
    <source>
        <dbReference type="EMBL" id="SJL05084.1"/>
    </source>
</evidence>
<sequence length="98" mass="11087">MCKPGKQELLDQDRAREEDIANRNYPGRAVAKQILQQKFGAQIATADRTCPPQPTFTDRRFPSALHLKNRENLGSSPPCVLYVVQSTVATKETSYIFY</sequence>
<reference evidence="3" key="1">
    <citation type="journal article" date="2017" name="Nat. Ecol. Evol.">
        <title>Genome expansion and lineage-specific genetic innovations in the forest pathogenic fungi Armillaria.</title>
        <authorList>
            <person name="Sipos G."/>
            <person name="Prasanna A.N."/>
            <person name="Walter M.C."/>
            <person name="O'Connor E."/>
            <person name="Balint B."/>
            <person name="Krizsan K."/>
            <person name="Kiss B."/>
            <person name="Hess J."/>
            <person name="Varga T."/>
            <person name="Slot J."/>
            <person name="Riley R."/>
            <person name="Boka B."/>
            <person name="Rigling D."/>
            <person name="Barry K."/>
            <person name="Lee J."/>
            <person name="Mihaltcheva S."/>
            <person name="LaButti K."/>
            <person name="Lipzen A."/>
            <person name="Waldron R."/>
            <person name="Moloney N.M."/>
            <person name="Sperisen C."/>
            <person name="Kredics L."/>
            <person name="Vagvoelgyi C."/>
            <person name="Patrignani A."/>
            <person name="Fitzpatrick D."/>
            <person name="Nagy I."/>
            <person name="Doyle S."/>
            <person name="Anderson J.B."/>
            <person name="Grigoriev I.V."/>
            <person name="Gueldener U."/>
            <person name="Muensterkoetter M."/>
            <person name="Nagy L.G."/>
        </authorList>
    </citation>
    <scope>NUCLEOTIDE SEQUENCE [LARGE SCALE GENOMIC DNA]</scope>
    <source>
        <strain evidence="3">C18/9</strain>
    </source>
</reference>
<evidence type="ECO:0000256" key="1">
    <source>
        <dbReference type="SAM" id="MobiDB-lite"/>
    </source>
</evidence>
<dbReference type="EMBL" id="FUEG01000005">
    <property type="protein sequence ID" value="SJL05084.1"/>
    <property type="molecule type" value="Genomic_DNA"/>
</dbReference>
<keyword evidence="3" id="KW-1185">Reference proteome</keyword>
<protein>
    <submittedName>
        <fullName evidence="2">Uncharacterized protein</fullName>
    </submittedName>
</protein>
<proteinExistence type="predicted"/>
<dbReference type="AlphaFoldDB" id="A0A284R8Q1"/>
<accession>A0A284R8Q1</accession>
<gene>
    <name evidence="2" type="ORF">ARMOST_08456</name>
</gene>
<name>A0A284R8Q1_ARMOS</name>
<evidence type="ECO:0000313" key="3">
    <source>
        <dbReference type="Proteomes" id="UP000219338"/>
    </source>
</evidence>